<dbReference type="SUPFAM" id="SSF49785">
    <property type="entry name" value="Galactose-binding domain-like"/>
    <property type="match status" value="1"/>
</dbReference>
<evidence type="ECO:0000313" key="3">
    <source>
        <dbReference type="EMBL" id="CAE0794034.1"/>
    </source>
</evidence>
<proteinExistence type="predicted"/>
<dbReference type="Gene3D" id="3.40.50.1820">
    <property type="entry name" value="alpha/beta hydrolase"/>
    <property type="match status" value="1"/>
</dbReference>
<organism evidence="3">
    <name type="scientific">Eutreptiella gymnastica</name>
    <dbReference type="NCBI Taxonomy" id="73025"/>
    <lineage>
        <taxon>Eukaryota</taxon>
        <taxon>Discoba</taxon>
        <taxon>Euglenozoa</taxon>
        <taxon>Euglenida</taxon>
        <taxon>Spirocuta</taxon>
        <taxon>Euglenophyceae</taxon>
        <taxon>Eutreptiales</taxon>
        <taxon>Eutreptiaceae</taxon>
        <taxon>Eutreptiella</taxon>
    </lineage>
</organism>
<dbReference type="Pfam" id="PF02129">
    <property type="entry name" value="Peptidase_S15"/>
    <property type="match status" value="2"/>
</dbReference>
<dbReference type="NCBIfam" id="TIGR00976">
    <property type="entry name" value="CocE_NonD"/>
    <property type="match status" value="1"/>
</dbReference>
<dbReference type="EMBL" id="HBJA01016129">
    <property type="protein sequence ID" value="CAE0794034.1"/>
    <property type="molecule type" value="Transcribed_RNA"/>
</dbReference>
<accession>A0A7S4FH11</accession>
<dbReference type="AlphaFoldDB" id="A0A7S4FH11"/>
<dbReference type="InterPro" id="IPR000383">
    <property type="entry name" value="Xaa-Pro-like_dom"/>
</dbReference>
<dbReference type="Pfam" id="PF08530">
    <property type="entry name" value="PepX_C"/>
    <property type="match status" value="1"/>
</dbReference>
<name>A0A7S4FH11_9EUGL</name>
<dbReference type="InterPro" id="IPR008979">
    <property type="entry name" value="Galactose-bd-like_sf"/>
</dbReference>
<sequence length="583" mass="64562">MFNVTMSDGIVLTTTLWTLRSVKFNEKSSFPVNYQSFPYNYFVEKAIVLQWATALLLKTMPQHAILIQHMRGNGSNTGKFAGFHQAQDIADTVTWLKQQYWWNGVLFGTGKSAMGVMSYLSALVNVPMRAQSVSIAAADEYKLIYQNGAFRSALVNGMLKYVNQTDYNVTYIDHEDPGPWWNGTNLDGHYAGVKWPAVHTAGWYDVFQQDTLDVYHGYRTQSDPEIRDLQFLIIEPKGHCFAGGAVKWHNLALAELSTLASTFAGMLFGVLADAVNVPKFEAGLELLRSLSKQIPRVFWYVMGSGLHGAKGNWIAAADALPTPTPTPMYLAPHKTLSEVVPNQSSAFSYVYNPEDPVKTLGGNNMGAPPALTGMANLPCGPWDQLPVNKYRTDVLVFTSEKLQTELAITGRTKIVLFVSSNVTDTDFTAKLVDVFPNGTRLLLQDGIQRMRWRYPHKGPQFMSPGEVYKIEIDLWSTSYIFMPNHSIGVDISSSNVPQFDANPNTGYPLKVTSRVPYTLLANNTVHTGLDQASHVLLPVVPLDSVAPVRDKIMQNLLPHFSTTADGQPTLAAKLRALGEDVSQ</sequence>
<evidence type="ECO:0000256" key="1">
    <source>
        <dbReference type="ARBA" id="ARBA00022801"/>
    </source>
</evidence>
<dbReference type="InterPro" id="IPR029058">
    <property type="entry name" value="AB_hydrolase_fold"/>
</dbReference>
<protein>
    <recommendedName>
        <fullName evidence="2">Xaa-Pro dipeptidyl-peptidase C-terminal domain-containing protein</fullName>
    </recommendedName>
</protein>
<gene>
    <name evidence="3" type="ORF">EGYM00163_LOCUS5152</name>
</gene>
<dbReference type="Gene3D" id="2.60.120.260">
    <property type="entry name" value="Galactose-binding domain-like"/>
    <property type="match status" value="1"/>
</dbReference>
<dbReference type="InterPro" id="IPR013736">
    <property type="entry name" value="Xaa-Pro_dipept_C"/>
</dbReference>
<keyword evidence="1" id="KW-0378">Hydrolase</keyword>
<evidence type="ECO:0000259" key="2">
    <source>
        <dbReference type="SMART" id="SM00939"/>
    </source>
</evidence>
<reference evidence="3" key="1">
    <citation type="submission" date="2021-01" db="EMBL/GenBank/DDBJ databases">
        <authorList>
            <person name="Corre E."/>
            <person name="Pelletier E."/>
            <person name="Niang G."/>
            <person name="Scheremetjew M."/>
            <person name="Finn R."/>
            <person name="Kale V."/>
            <person name="Holt S."/>
            <person name="Cochrane G."/>
            <person name="Meng A."/>
            <person name="Brown T."/>
            <person name="Cohen L."/>
        </authorList>
    </citation>
    <scope>NUCLEOTIDE SEQUENCE</scope>
    <source>
        <strain evidence="3">CCMP1594</strain>
    </source>
</reference>
<dbReference type="InterPro" id="IPR005674">
    <property type="entry name" value="CocE/Ser_esterase"/>
</dbReference>
<dbReference type="SMART" id="SM00939">
    <property type="entry name" value="PepX_C"/>
    <property type="match status" value="1"/>
</dbReference>
<dbReference type="GO" id="GO:0008239">
    <property type="term" value="F:dipeptidyl-peptidase activity"/>
    <property type="evidence" value="ECO:0007669"/>
    <property type="project" value="InterPro"/>
</dbReference>
<feature type="domain" description="Xaa-Pro dipeptidyl-peptidase C-terminal" evidence="2">
    <location>
        <begin position="287"/>
        <end position="536"/>
    </location>
</feature>
<dbReference type="SUPFAM" id="SSF53474">
    <property type="entry name" value="alpha/beta-Hydrolases"/>
    <property type="match status" value="1"/>
</dbReference>